<comment type="cofactor">
    <cofactor evidence="14">
        <name>Zn(2+)</name>
        <dbReference type="ChEBI" id="CHEBI:29105"/>
    </cofactor>
    <text evidence="14">Binds 1 zinc ion per subunit.</text>
</comment>
<reference evidence="17 18" key="1">
    <citation type="submission" date="2022-10" db="EMBL/GenBank/DDBJ databases">
        <title>Defluviimonas sp. nov., isolated from ocean surface water.</title>
        <authorList>
            <person name="He W."/>
            <person name="Wang L."/>
            <person name="Zhang D.-F."/>
        </authorList>
    </citation>
    <scope>NUCLEOTIDE SEQUENCE [LARGE SCALE GENOMIC DNA]</scope>
    <source>
        <strain evidence="17 18">WL0002</strain>
    </source>
</reference>
<sequence>MFGNDIRLFTLLGFRVSIAPSWFLLAILIVWSLAQAYFPSIIDNLSPATAIWMSVVGAIGLFASIVFHEFAHALVARRFDMPISGITLFLFGGVAHLRDEPPGPWAEFLVAIVGPISSYFLAGVFALGLLPGTGGEIGPVEAVIGYLVTINLVLATFNLLPAFPLDGGRVLRAAIWGWTGSLRRATHISAICGRVLGGAVVLLGALNVVYGDLIGGMWLVLVGMFISAAAGASEAHTDLRIGLDKVQVRDVMNPVTITAPADLTVAELVEDYFYRHYHKAFPVVRGETLLGCVRLEDVGRVPRERWQETRIADILTDDNARHVIEPEKPVWNALNLMKDEGVSRLMVVDRGALVGMLTMRDLMQYVTVRRQLGGGKWRKAPSPPARPSKNAR</sequence>
<keyword evidence="10 14" id="KW-1133">Transmembrane helix</keyword>
<feature type="transmembrane region" description="Helical" evidence="14">
    <location>
        <begin position="79"/>
        <end position="97"/>
    </location>
</feature>
<keyword evidence="18" id="KW-1185">Reference proteome</keyword>
<dbReference type="SUPFAM" id="SSF54631">
    <property type="entry name" value="CBS-domain pair"/>
    <property type="match status" value="1"/>
</dbReference>
<evidence type="ECO:0000256" key="11">
    <source>
        <dbReference type="ARBA" id="ARBA00023049"/>
    </source>
</evidence>
<accession>A0ABT2ZCR4</accession>
<dbReference type="InterPro" id="IPR000644">
    <property type="entry name" value="CBS_dom"/>
</dbReference>
<evidence type="ECO:0000313" key="17">
    <source>
        <dbReference type="EMBL" id="MCV2868855.1"/>
    </source>
</evidence>
<feature type="transmembrane region" description="Helical" evidence="14">
    <location>
        <begin position="50"/>
        <end position="67"/>
    </location>
</feature>
<dbReference type="PANTHER" id="PTHR39188:SF3">
    <property type="entry name" value="STAGE IV SPORULATION PROTEIN FB"/>
    <property type="match status" value="1"/>
</dbReference>
<organism evidence="17 18">
    <name type="scientific">Albidovulum marisflavi</name>
    <dbReference type="NCBI Taxonomy" id="2984159"/>
    <lineage>
        <taxon>Bacteria</taxon>
        <taxon>Pseudomonadati</taxon>
        <taxon>Pseudomonadota</taxon>
        <taxon>Alphaproteobacteria</taxon>
        <taxon>Rhodobacterales</taxon>
        <taxon>Paracoccaceae</taxon>
        <taxon>Albidovulum</taxon>
    </lineage>
</organism>
<name>A0ABT2ZCR4_9RHOB</name>
<dbReference type="Gene3D" id="3.10.580.10">
    <property type="entry name" value="CBS-domain"/>
    <property type="match status" value="1"/>
</dbReference>
<dbReference type="InterPro" id="IPR046342">
    <property type="entry name" value="CBS_dom_sf"/>
</dbReference>
<evidence type="ECO:0000256" key="6">
    <source>
        <dbReference type="ARBA" id="ARBA00022723"/>
    </source>
</evidence>
<dbReference type="PROSITE" id="PS51371">
    <property type="entry name" value="CBS"/>
    <property type="match status" value="1"/>
</dbReference>
<evidence type="ECO:0000256" key="1">
    <source>
        <dbReference type="ARBA" id="ARBA00004651"/>
    </source>
</evidence>
<keyword evidence="5 14" id="KW-0812">Transmembrane</keyword>
<feature type="transmembrane region" description="Helical" evidence="14">
    <location>
        <begin position="185"/>
        <end position="206"/>
    </location>
</feature>
<dbReference type="SMART" id="SM00116">
    <property type="entry name" value="CBS"/>
    <property type="match status" value="2"/>
</dbReference>
<dbReference type="CDD" id="cd06164">
    <property type="entry name" value="S2P-M50_SpoIVFB_CBS"/>
    <property type="match status" value="1"/>
</dbReference>
<dbReference type="RefSeq" id="WP_263734520.1">
    <property type="nucleotide sequence ID" value="NZ_JAOWKY010000002.1"/>
</dbReference>
<keyword evidence="11 14" id="KW-0482">Metalloprotease</keyword>
<evidence type="ECO:0000256" key="4">
    <source>
        <dbReference type="ARBA" id="ARBA00022670"/>
    </source>
</evidence>
<dbReference type="Pfam" id="PF00571">
    <property type="entry name" value="CBS"/>
    <property type="match status" value="2"/>
</dbReference>
<dbReference type="GO" id="GO:0008233">
    <property type="term" value="F:peptidase activity"/>
    <property type="evidence" value="ECO:0007669"/>
    <property type="project" value="UniProtKB-KW"/>
</dbReference>
<comment type="caution">
    <text evidence="17">The sequence shown here is derived from an EMBL/GenBank/DDBJ whole genome shotgun (WGS) entry which is preliminary data.</text>
</comment>
<evidence type="ECO:0000256" key="14">
    <source>
        <dbReference type="PIRNR" id="PIRNR006404"/>
    </source>
</evidence>
<dbReference type="EMBL" id="JAOWKY010000002">
    <property type="protein sequence ID" value="MCV2868855.1"/>
    <property type="molecule type" value="Genomic_DNA"/>
</dbReference>
<keyword evidence="12 15" id="KW-0129">CBS domain</keyword>
<feature type="transmembrane region" description="Helical" evidence="14">
    <location>
        <begin position="213"/>
        <end position="232"/>
    </location>
</feature>
<feature type="domain" description="CBS" evidence="16">
    <location>
        <begin position="315"/>
        <end position="372"/>
    </location>
</feature>
<keyword evidence="9 14" id="KW-0862">Zinc</keyword>
<feature type="transmembrane region" description="Helical" evidence="14">
    <location>
        <begin position="109"/>
        <end position="130"/>
    </location>
</feature>
<feature type="transmembrane region" description="Helical" evidence="14">
    <location>
        <begin position="12"/>
        <end position="38"/>
    </location>
</feature>
<feature type="transmembrane region" description="Helical" evidence="14">
    <location>
        <begin position="142"/>
        <end position="165"/>
    </location>
</feature>
<keyword evidence="7" id="KW-0677">Repeat</keyword>
<comment type="similarity">
    <text evidence="2 14">Belongs to the peptidase M50B family.</text>
</comment>
<evidence type="ECO:0000256" key="13">
    <source>
        <dbReference type="ARBA" id="ARBA00023136"/>
    </source>
</evidence>
<dbReference type="InterPro" id="IPR008915">
    <property type="entry name" value="Peptidase_M50"/>
</dbReference>
<comment type="subcellular location">
    <subcellularLocation>
        <location evidence="1 14">Cell membrane</location>
        <topology evidence="1 14">Multi-pass membrane protein</topology>
    </subcellularLocation>
</comment>
<keyword evidence="8 14" id="KW-0378">Hydrolase</keyword>
<dbReference type="PIRSF" id="PIRSF006404">
    <property type="entry name" value="UCP006404_Pept_M50_CBS"/>
    <property type="match status" value="1"/>
</dbReference>
<keyword evidence="4 14" id="KW-0645">Protease</keyword>
<keyword evidence="3 14" id="KW-1003">Cell membrane</keyword>
<evidence type="ECO:0000259" key="16">
    <source>
        <dbReference type="PROSITE" id="PS51371"/>
    </source>
</evidence>
<evidence type="ECO:0000256" key="9">
    <source>
        <dbReference type="ARBA" id="ARBA00022833"/>
    </source>
</evidence>
<evidence type="ECO:0000256" key="8">
    <source>
        <dbReference type="ARBA" id="ARBA00022801"/>
    </source>
</evidence>
<dbReference type="Proteomes" id="UP001652542">
    <property type="component" value="Unassembled WGS sequence"/>
</dbReference>
<evidence type="ECO:0000256" key="10">
    <source>
        <dbReference type="ARBA" id="ARBA00022989"/>
    </source>
</evidence>
<gene>
    <name evidence="17" type="ORF">OEW28_09465</name>
</gene>
<dbReference type="GO" id="GO:0006508">
    <property type="term" value="P:proteolysis"/>
    <property type="evidence" value="ECO:0007669"/>
    <property type="project" value="UniProtKB-KW"/>
</dbReference>
<evidence type="ECO:0000256" key="2">
    <source>
        <dbReference type="ARBA" id="ARBA00007931"/>
    </source>
</evidence>
<evidence type="ECO:0000256" key="15">
    <source>
        <dbReference type="PROSITE-ProRule" id="PRU00703"/>
    </source>
</evidence>
<keyword evidence="6 14" id="KW-0479">Metal-binding</keyword>
<evidence type="ECO:0000256" key="7">
    <source>
        <dbReference type="ARBA" id="ARBA00022737"/>
    </source>
</evidence>
<keyword evidence="13 14" id="KW-0472">Membrane</keyword>
<evidence type="ECO:0000256" key="5">
    <source>
        <dbReference type="ARBA" id="ARBA00022692"/>
    </source>
</evidence>
<dbReference type="PANTHER" id="PTHR39188">
    <property type="entry name" value="MEMBRANE-ASSOCIATED ZINC METALLOPROTEASE M50B"/>
    <property type="match status" value="1"/>
</dbReference>
<protein>
    <recommendedName>
        <fullName evidence="14">Zinc metalloprotease</fullName>
    </recommendedName>
</protein>
<proteinExistence type="inferred from homology"/>
<dbReference type="InterPro" id="IPR016483">
    <property type="entry name" value="UCP006404_Pept_M50_CBS"/>
</dbReference>
<dbReference type="Pfam" id="PF02163">
    <property type="entry name" value="Peptidase_M50"/>
    <property type="match status" value="2"/>
</dbReference>
<evidence type="ECO:0000313" key="18">
    <source>
        <dbReference type="Proteomes" id="UP001652542"/>
    </source>
</evidence>
<evidence type="ECO:0000256" key="3">
    <source>
        <dbReference type="ARBA" id="ARBA00022475"/>
    </source>
</evidence>
<evidence type="ECO:0000256" key="12">
    <source>
        <dbReference type="ARBA" id="ARBA00023122"/>
    </source>
</evidence>